<feature type="compositionally biased region" description="Basic residues" evidence="2">
    <location>
        <begin position="447"/>
        <end position="456"/>
    </location>
</feature>
<evidence type="ECO:0000313" key="4">
    <source>
        <dbReference type="Proteomes" id="UP000001357"/>
    </source>
</evidence>
<dbReference type="PANTHER" id="PTHR28670:SF1">
    <property type="entry name" value="UV-STIMULATED SCAFFOLD PROTEIN A"/>
    <property type="match status" value="1"/>
</dbReference>
<dbReference type="GO" id="GO:0009411">
    <property type="term" value="P:response to UV"/>
    <property type="evidence" value="ECO:0000318"/>
    <property type="project" value="GO_Central"/>
</dbReference>
<dbReference type="InParanoid" id="A9V7T1"/>
<dbReference type="PANTHER" id="PTHR28670">
    <property type="entry name" value="UV-STIMULATED SCAFFOLD PROTEIN A"/>
    <property type="match status" value="1"/>
</dbReference>
<dbReference type="Pfam" id="PF20867">
    <property type="entry name" value="UVSSA_N"/>
    <property type="match status" value="1"/>
</dbReference>
<dbReference type="KEGG" id="mbr:MONBRDRAFT_28310"/>
<sequence>MRQRFVHAVLPCSAFLSAHHDNVRSAYSQLINYLSENHAQVRYVALTIVNYLFQRSALFRQLLVADFQADFQAVVDEIQRERARQAANAQRTAEEQAQAQQELRNNVTEVLSNFATTTTMIRNSIAALTAEPASNRTADPFADLVPAEPSSKDTAASGSDDEETPDNEASAADAAHDRQELMQLLGTSNPNRTLTISLDDRLQVQETPDNRVLIDELNNLMHVAGERYLPQVRTWLNHSHAHDFSQAELKKLMDAREEYTRTATLYNQIHILPMKERPSSVNEDDDVEFEDAVFVDPAAAQANPSAPTERSPGAAAAPPAKRARVAMTKAHEGNKAPALAPSNGPVSPSPAPPTVAEAPAPTGPSPMSQLRQAWQKAKKASGQRDKTRPRVAVRQPGALLAPSRSGPRSTTSPASAKTAHSSSAPSSGPRTATSSSGVAASTPSRRVMTRPGKRRSTSAVGTPLPSEAGDSAKRPVFNPNGMLVALWEGMVCHRLREGIQLEACGAPTGRLKDDGSPRLCTLRVKFSCPVHGPKVARDPVTGVPLEGDILVQVFFKMTGSPFTCIFCY</sequence>
<feature type="region of interest" description="Disordered" evidence="2">
    <location>
        <begin position="300"/>
        <end position="473"/>
    </location>
</feature>
<feature type="compositionally biased region" description="Polar residues" evidence="2">
    <location>
        <begin position="418"/>
        <end position="430"/>
    </location>
</feature>
<dbReference type="RefSeq" id="XP_001748748.1">
    <property type="nucleotide sequence ID" value="XM_001748696.1"/>
</dbReference>
<dbReference type="GO" id="GO:0000993">
    <property type="term" value="F:RNA polymerase II complex binding"/>
    <property type="evidence" value="ECO:0000318"/>
    <property type="project" value="GO_Central"/>
</dbReference>
<proteinExistence type="predicted"/>
<accession>A9V7T1</accession>
<feature type="compositionally biased region" description="Low complexity" evidence="2">
    <location>
        <begin position="401"/>
        <end position="416"/>
    </location>
</feature>
<feature type="region of interest" description="Disordered" evidence="2">
    <location>
        <begin position="137"/>
        <end position="174"/>
    </location>
</feature>
<dbReference type="AlphaFoldDB" id="A9V7T1"/>
<dbReference type="GO" id="GO:0005694">
    <property type="term" value="C:chromosome"/>
    <property type="evidence" value="ECO:0000318"/>
    <property type="project" value="GO_Central"/>
</dbReference>
<keyword evidence="4" id="KW-1185">Reference proteome</keyword>
<keyword evidence="1" id="KW-0175">Coiled coil</keyword>
<dbReference type="InterPro" id="IPR049408">
    <property type="entry name" value="UVSSA_N_a-solenoid_rpt"/>
</dbReference>
<dbReference type="GeneID" id="5894094"/>
<dbReference type="InterPro" id="IPR018610">
    <property type="entry name" value="UVSSA"/>
</dbReference>
<evidence type="ECO:0000256" key="1">
    <source>
        <dbReference type="SAM" id="Coils"/>
    </source>
</evidence>
<dbReference type="STRING" id="81824.A9V7T1"/>
<feature type="coiled-coil region" evidence="1">
    <location>
        <begin position="75"/>
        <end position="106"/>
    </location>
</feature>
<protein>
    <submittedName>
        <fullName evidence="3">Uncharacterized protein</fullName>
    </submittedName>
</protein>
<reference evidence="3 4" key="1">
    <citation type="journal article" date="2008" name="Nature">
        <title>The genome of the choanoflagellate Monosiga brevicollis and the origin of metazoans.</title>
        <authorList>
            <consortium name="JGI Sequencing"/>
            <person name="King N."/>
            <person name="Westbrook M.J."/>
            <person name="Young S.L."/>
            <person name="Kuo A."/>
            <person name="Abedin M."/>
            <person name="Chapman J."/>
            <person name="Fairclough S."/>
            <person name="Hellsten U."/>
            <person name="Isogai Y."/>
            <person name="Letunic I."/>
            <person name="Marr M."/>
            <person name="Pincus D."/>
            <person name="Putnam N."/>
            <person name="Rokas A."/>
            <person name="Wright K.J."/>
            <person name="Zuzow R."/>
            <person name="Dirks W."/>
            <person name="Good M."/>
            <person name="Goodstein D."/>
            <person name="Lemons D."/>
            <person name="Li W."/>
            <person name="Lyons J.B."/>
            <person name="Morris A."/>
            <person name="Nichols S."/>
            <person name="Richter D.J."/>
            <person name="Salamov A."/>
            <person name="Bork P."/>
            <person name="Lim W.A."/>
            <person name="Manning G."/>
            <person name="Miller W.T."/>
            <person name="McGinnis W."/>
            <person name="Shapiro H."/>
            <person name="Tjian R."/>
            <person name="Grigoriev I.V."/>
            <person name="Rokhsar D."/>
        </authorList>
    </citation>
    <scope>NUCLEOTIDE SEQUENCE [LARGE SCALE GENOMIC DNA]</scope>
    <source>
        <strain evidence="4">MX1 / ATCC 50154</strain>
    </source>
</reference>
<gene>
    <name evidence="3" type="ORF">MONBRDRAFT_28310</name>
</gene>
<organism evidence="3 4">
    <name type="scientific">Monosiga brevicollis</name>
    <name type="common">Choanoflagellate</name>
    <dbReference type="NCBI Taxonomy" id="81824"/>
    <lineage>
        <taxon>Eukaryota</taxon>
        <taxon>Choanoflagellata</taxon>
        <taxon>Craspedida</taxon>
        <taxon>Salpingoecidae</taxon>
        <taxon>Monosiga</taxon>
    </lineage>
</organism>
<dbReference type="Proteomes" id="UP000001357">
    <property type="component" value="Unassembled WGS sequence"/>
</dbReference>
<feature type="compositionally biased region" description="Low complexity" evidence="2">
    <location>
        <begin position="310"/>
        <end position="320"/>
    </location>
</feature>
<dbReference type="GO" id="GO:0006283">
    <property type="term" value="P:transcription-coupled nucleotide-excision repair"/>
    <property type="evidence" value="ECO:0000318"/>
    <property type="project" value="GO_Central"/>
</dbReference>
<evidence type="ECO:0000313" key="3">
    <source>
        <dbReference type="EMBL" id="EDQ86358.1"/>
    </source>
</evidence>
<feature type="compositionally biased region" description="Low complexity" evidence="2">
    <location>
        <begin position="431"/>
        <end position="444"/>
    </location>
</feature>
<name>A9V7T1_MONBE</name>
<evidence type="ECO:0000256" key="2">
    <source>
        <dbReference type="SAM" id="MobiDB-lite"/>
    </source>
</evidence>
<dbReference type="EMBL" id="CH991566">
    <property type="protein sequence ID" value="EDQ86358.1"/>
    <property type="molecule type" value="Genomic_DNA"/>
</dbReference>